<gene>
    <name evidence="7" type="ORF">Cvel_15290</name>
</gene>
<dbReference type="InterPro" id="IPR026767">
    <property type="entry name" value="Tmem151"/>
</dbReference>
<dbReference type="EMBL" id="CDMZ01000136">
    <property type="protein sequence ID" value="CEM07680.1"/>
    <property type="molecule type" value="Genomic_DNA"/>
</dbReference>
<dbReference type="PANTHER" id="PTHR31893:SF5">
    <property type="entry name" value="TRANSMEMBRANE PROTEIN 151 HOMOLOG"/>
    <property type="match status" value="1"/>
</dbReference>
<dbReference type="GO" id="GO:0016020">
    <property type="term" value="C:membrane"/>
    <property type="evidence" value="ECO:0007669"/>
    <property type="project" value="UniProtKB-SubCell"/>
</dbReference>
<sequence>MRGNKITFAEGEGGAQLTQKKRRFKSANDWHAFCLFLSLATVLVFCCLIVSESPSMGVALVLAYTLYLLECFWLSPVARNLWKVKNQVTATELIKRLKQAAPALYFRVQSYHYELKNVTVKEGGEEKVHQIKQRVNTFNDTIQFRYGNWSDESDTVIGLENFGVVSLNLKKALHYLDRETEDQIRDQFEELQQSNRDRDDQMDSEMWTSIAGYLDAPVLCYVSDKQPFWMNWWFYALCSVLLFAWPYRIFFEATTGELTYTVRKCITVSQSPTPVVTVSICV</sequence>
<dbReference type="Pfam" id="PF14857">
    <property type="entry name" value="TMEM151"/>
    <property type="match status" value="1"/>
</dbReference>
<dbReference type="PANTHER" id="PTHR31893">
    <property type="entry name" value="TRANSMEMBRANE PROTEIN 151 HOMOLOG"/>
    <property type="match status" value="1"/>
</dbReference>
<dbReference type="AlphaFoldDB" id="A0A0G4F5P5"/>
<protein>
    <submittedName>
        <fullName evidence="7">Uncharacterized protein</fullName>
    </submittedName>
</protein>
<evidence type="ECO:0000256" key="3">
    <source>
        <dbReference type="ARBA" id="ARBA00022692"/>
    </source>
</evidence>
<keyword evidence="4 6" id="KW-1133">Transmembrane helix</keyword>
<comment type="subcellular location">
    <subcellularLocation>
        <location evidence="1">Membrane</location>
        <topology evidence="1">Multi-pass membrane protein</topology>
    </subcellularLocation>
</comment>
<evidence type="ECO:0000256" key="1">
    <source>
        <dbReference type="ARBA" id="ARBA00004141"/>
    </source>
</evidence>
<dbReference type="PhylomeDB" id="A0A0G4F5P5"/>
<feature type="transmembrane region" description="Helical" evidence="6">
    <location>
        <begin position="232"/>
        <end position="250"/>
    </location>
</feature>
<keyword evidence="3 6" id="KW-0812">Transmembrane</keyword>
<name>A0A0G4F5P5_9ALVE</name>
<feature type="transmembrane region" description="Helical" evidence="6">
    <location>
        <begin position="30"/>
        <end position="51"/>
    </location>
</feature>
<evidence type="ECO:0000256" key="5">
    <source>
        <dbReference type="ARBA" id="ARBA00023136"/>
    </source>
</evidence>
<evidence type="ECO:0000313" key="7">
    <source>
        <dbReference type="EMBL" id="CEM07680.1"/>
    </source>
</evidence>
<accession>A0A0G4F5P5</accession>
<evidence type="ECO:0000256" key="2">
    <source>
        <dbReference type="ARBA" id="ARBA00009583"/>
    </source>
</evidence>
<evidence type="ECO:0000256" key="4">
    <source>
        <dbReference type="ARBA" id="ARBA00022989"/>
    </source>
</evidence>
<keyword evidence="5 6" id="KW-0472">Membrane</keyword>
<proteinExistence type="inferred from homology"/>
<dbReference type="VEuPathDB" id="CryptoDB:Cvel_15290"/>
<organism evidence="7">
    <name type="scientific">Chromera velia CCMP2878</name>
    <dbReference type="NCBI Taxonomy" id="1169474"/>
    <lineage>
        <taxon>Eukaryota</taxon>
        <taxon>Sar</taxon>
        <taxon>Alveolata</taxon>
        <taxon>Colpodellida</taxon>
        <taxon>Chromeraceae</taxon>
        <taxon>Chromera</taxon>
    </lineage>
</organism>
<feature type="transmembrane region" description="Helical" evidence="6">
    <location>
        <begin position="57"/>
        <end position="75"/>
    </location>
</feature>
<evidence type="ECO:0000256" key="6">
    <source>
        <dbReference type="SAM" id="Phobius"/>
    </source>
</evidence>
<reference evidence="7" key="1">
    <citation type="submission" date="2014-11" db="EMBL/GenBank/DDBJ databases">
        <authorList>
            <person name="Otto D Thomas"/>
            <person name="Naeem Raeece"/>
        </authorList>
    </citation>
    <scope>NUCLEOTIDE SEQUENCE</scope>
</reference>
<comment type="similarity">
    <text evidence="2">Belongs to the TMEM151 family.</text>
</comment>